<organism evidence="2 3">
    <name type="scientific">Ranatra chinensis</name>
    <dbReference type="NCBI Taxonomy" id="642074"/>
    <lineage>
        <taxon>Eukaryota</taxon>
        <taxon>Metazoa</taxon>
        <taxon>Ecdysozoa</taxon>
        <taxon>Arthropoda</taxon>
        <taxon>Hexapoda</taxon>
        <taxon>Insecta</taxon>
        <taxon>Pterygota</taxon>
        <taxon>Neoptera</taxon>
        <taxon>Paraneoptera</taxon>
        <taxon>Hemiptera</taxon>
        <taxon>Heteroptera</taxon>
        <taxon>Panheteroptera</taxon>
        <taxon>Nepomorpha</taxon>
        <taxon>Nepidae</taxon>
        <taxon>Ranatrinae</taxon>
        <taxon>Ranatra</taxon>
    </lineage>
</organism>
<name>A0ABD0Y678_9HEMI</name>
<proteinExistence type="predicted"/>
<keyword evidence="3" id="KW-1185">Reference proteome</keyword>
<evidence type="ECO:0000256" key="1">
    <source>
        <dbReference type="SAM" id="MobiDB-lite"/>
    </source>
</evidence>
<feature type="compositionally biased region" description="Basic residues" evidence="1">
    <location>
        <begin position="138"/>
        <end position="167"/>
    </location>
</feature>
<feature type="region of interest" description="Disordered" evidence="1">
    <location>
        <begin position="206"/>
        <end position="253"/>
    </location>
</feature>
<evidence type="ECO:0000313" key="2">
    <source>
        <dbReference type="EMBL" id="KAL1122911.1"/>
    </source>
</evidence>
<accession>A0ABD0Y678</accession>
<comment type="caution">
    <text evidence="2">The sequence shown here is derived from an EMBL/GenBank/DDBJ whole genome shotgun (WGS) entry which is preliminary data.</text>
</comment>
<reference evidence="2 3" key="1">
    <citation type="submission" date="2024-07" db="EMBL/GenBank/DDBJ databases">
        <title>Chromosome-level genome assembly of the water stick insect Ranatra chinensis (Heteroptera: Nepidae).</title>
        <authorList>
            <person name="Liu X."/>
        </authorList>
    </citation>
    <scope>NUCLEOTIDE SEQUENCE [LARGE SCALE GENOMIC DNA]</scope>
    <source>
        <strain evidence="2">Cailab_2021Rc</strain>
        <tissue evidence="2">Muscle</tissue>
    </source>
</reference>
<dbReference type="Proteomes" id="UP001558652">
    <property type="component" value="Unassembled WGS sequence"/>
</dbReference>
<gene>
    <name evidence="2" type="ORF">AAG570_003236</name>
</gene>
<protein>
    <submittedName>
        <fullName evidence="2">Uncharacterized protein</fullName>
    </submittedName>
</protein>
<sequence length="253" mass="28320">MTLLLLEAMYSAGDDCDFIDLVERVNQATGDSQPPRPKKITVALETAVANGRLDAIFSLSDNCTVITRRITCSAPKHVLREQEAGDDENSLLLSRYVKAASNKYRLAPNICNFLGLLKGSLQECGSRKRGTKQNGTRTKVKNRRKPVARQGTRKQRTKPEAKRKRKKDNGCEACGKVRKCACDLGCGCRVVCRVCRVDTVDRSKSAYMRQKMRERRAAREQARNQQTGDQGQQPSKARMSLRSPNQNTSRSAR</sequence>
<dbReference type="EMBL" id="JBFDAA010000013">
    <property type="protein sequence ID" value="KAL1122911.1"/>
    <property type="molecule type" value="Genomic_DNA"/>
</dbReference>
<feature type="region of interest" description="Disordered" evidence="1">
    <location>
        <begin position="125"/>
        <end position="168"/>
    </location>
</feature>
<dbReference type="AlphaFoldDB" id="A0ABD0Y678"/>
<feature type="compositionally biased region" description="Polar residues" evidence="1">
    <location>
        <begin position="224"/>
        <end position="235"/>
    </location>
</feature>
<evidence type="ECO:0000313" key="3">
    <source>
        <dbReference type="Proteomes" id="UP001558652"/>
    </source>
</evidence>
<feature type="compositionally biased region" description="Polar residues" evidence="1">
    <location>
        <begin position="242"/>
        <end position="253"/>
    </location>
</feature>